<dbReference type="AlphaFoldDB" id="A0A0F9GZ43"/>
<accession>A0A0F9GZ43</accession>
<evidence type="ECO:0000313" key="1">
    <source>
        <dbReference type="EMBL" id="KKM04070.1"/>
    </source>
</evidence>
<name>A0A0F9GZ43_9ZZZZ</name>
<proteinExistence type="predicted"/>
<protein>
    <submittedName>
        <fullName evidence="1">Uncharacterized protein</fullName>
    </submittedName>
</protein>
<dbReference type="EMBL" id="LAZR01016538">
    <property type="protein sequence ID" value="KKM04070.1"/>
    <property type="molecule type" value="Genomic_DNA"/>
</dbReference>
<reference evidence="1" key="1">
    <citation type="journal article" date="2015" name="Nature">
        <title>Complex archaea that bridge the gap between prokaryotes and eukaryotes.</title>
        <authorList>
            <person name="Spang A."/>
            <person name="Saw J.H."/>
            <person name="Jorgensen S.L."/>
            <person name="Zaremba-Niedzwiedzka K."/>
            <person name="Martijn J."/>
            <person name="Lind A.E."/>
            <person name="van Eijk R."/>
            <person name="Schleper C."/>
            <person name="Guy L."/>
            <person name="Ettema T.J."/>
        </authorList>
    </citation>
    <scope>NUCLEOTIDE SEQUENCE</scope>
</reference>
<comment type="caution">
    <text evidence="1">The sequence shown here is derived from an EMBL/GenBank/DDBJ whole genome shotgun (WGS) entry which is preliminary data.</text>
</comment>
<sequence length="108" mass="12710">MKTQELFEFGERDVGGTLYVFLKITDEFTEQDASEIVNDFAMREGGEVEDEDLPREGEYYILFQTIEEAKRAKKSFRRLSRMRPGFKILDYEAWEGREGQYGNVLSFD</sequence>
<organism evidence="1">
    <name type="scientific">marine sediment metagenome</name>
    <dbReference type="NCBI Taxonomy" id="412755"/>
    <lineage>
        <taxon>unclassified sequences</taxon>
        <taxon>metagenomes</taxon>
        <taxon>ecological metagenomes</taxon>
    </lineage>
</organism>
<gene>
    <name evidence="1" type="ORF">LCGC14_1767930</name>
</gene>